<reference evidence="1" key="1">
    <citation type="submission" date="2020-08" db="EMBL/GenBank/DDBJ databases">
        <title>Multicomponent nature underlies the extraordinary mechanical properties of spider dragline silk.</title>
        <authorList>
            <person name="Kono N."/>
            <person name="Nakamura H."/>
            <person name="Mori M."/>
            <person name="Yoshida Y."/>
            <person name="Ohtoshi R."/>
            <person name="Malay A.D."/>
            <person name="Moran D.A.P."/>
            <person name="Tomita M."/>
            <person name="Numata K."/>
            <person name="Arakawa K."/>
        </authorList>
    </citation>
    <scope>NUCLEOTIDE SEQUENCE</scope>
</reference>
<protein>
    <submittedName>
        <fullName evidence="1">Uncharacterized protein</fullName>
    </submittedName>
</protein>
<dbReference type="AlphaFoldDB" id="A0A8X6QA08"/>
<name>A0A8X6QA08_NEPPI</name>
<accession>A0A8X6QA08</accession>
<proteinExistence type="predicted"/>
<organism evidence="1 2">
    <name type="scientific">Nephila pilipes</name>
    <name type="common">Giant wood spider</name>
    <name type="synonym">Nephila maculata</name>
    <dbReference type="NCBI Taxonomy" id="299642"/>
    <lineage>
        <taxon>Eukaryota</taxon>
        <taxon>Metazoa</taxon>
        <taxon>Ecdysozoa</taxon>
        <taxon>Arthropoda</taxon>
        <taxon>Chelicerata</taxon>
        <taxon>Arachnida</taxon>
        <taxon>Araneae</taxon>
        <taxon>Araneomorphae</taxon>
        <taxon>Entelegynae</taxon>
        <taxon>Araneoidea</taxon>
        <taxon>Nephilidae</taxon>
        <taxon>Nephila</taxon>
    </lineage>
</organism>
<dbReference type="EMBL" id="BMAW01028523">
    <property type="protein sequence ID" value="GFU07796.1"/>
    <property type="molecule type" value="Genomic_DNA"/>
</dbReference>
<evidence type="ECO:0000313" key="1">
    <source>
        <dbReference type="EMBL" id="GFU07796.1"/>
    </source>
</evidence>
<evidence type="ECO:0000313" key="2">
    <source>
        <dbReference type="Proteomes" id="UP000887013"/>
    </source>
</evidence>
<gene>
    <name evidence="1" type="ORF">NPIL_282351</name>
</gene>
<sequence length="114" mass="13287">MDTSIQHQQKYISSQPLIHVQRKPPSATLAETGLRKLMFSQKVFNSVFPEDDALYYLEVSSIRKKNSWTVTRLFQAQLLRSCELQLCKSSCRLEFDNDEPHHIPNSRIELPPQQ</sequence>
<comment type="caution">
    <text evidence="1">The sequence shown here is derived from an EMBL/GenBank/DDBJ whole genome shotgun (WGS) entry which is preliminary data.</text>
</comment>
<keyword evidence="2" id="KW-1185">Reference proteome</keyword>
<dbReference type="Proteomes" id="UP000887013">
    <property type="component" value="Unassembled WGS sequence"/>
</dbReference>